<dbReference type="AlphaFoldDB" id="M3VB76"/>
<evidence type="ECO:0008006" key="4">
    <source>
        <dbReference type="Google" id="ProtNLM"/>
    </source>
</evidence>
<feature type="chain" id="PRO_5004040843" description="Lipoprotein" evidence="1">
    <location>
        <begin position="21"/>
        <end position="208"/>
    </location>
</feature>
<name>M3VB76_GORML</name>
<gene>
    <name evidence="2" type="ORF">GM1_012_00510</name>
</gene>
<dbReference type="EMBL" id="BAOP01000012">
    <property type="protein sequence ID" value="GAC79778.1"/>
    <property type="molecule type" value="Genomic_DNA"/>
</dbReference>
<feature type="signal peptide" evidence="1">
    <location>
        <begin position="1"/>
        <end position="20"/>
    </location>
</feature>
<keyword evidence="1" id="KW-0732">Signal</keyword>
<sequence length="208" mass="21603">MTTTLLALPTRFLRTAGAFAAIGAVAALTACGSDGESTTDSASETAAAETTANSFLDYAAVCDGTAITNAKDFAKPYRFQLFGDPDATGDRKNIVGLPTSSWYVSPTDPSPTNAVACFSSVASSEKKLMSCPFDVNGKKVTIDLISTEFKVTIRNARTGEVAGDAGTVKSKAADSCPVITTVVGGVTREILEPDPIELTRVLDSFAAR</sequence>
<dbReference type="eggNOG" id="ENOG50345P0">
    <property type="taxonomic scope" value="Bacteria"/>
</dbReference>
<evidence type="ECO:0000256" key="1">
    <source>
        <dbReference type="SAM" id="SignalP"/>
    </source>
</evidence>
<organism evidence="2 3">
    <name type="scientific">Gordonia malaquae NBRC 108250</name>
    <dbReference type="NCBI Taxonomy" id="1223542"/>
    <lineage>
        <taxon>Bacteria</taxon>
        <taxon>Bacillati</taxon>
        <taxon>Actinomycetota</taxon>
        <taxon>Actinomycetes</taxon>
        <taxon>Mycobacteriales</taxon>
        <taxon>Gordoniaceae</taxon>
        <taxon>Gordonia</taxon>
    </lineage>
</organism>
<comment type="caution">
    <text evidence="2">The sequence shown here is derived from an EMBL/GenBank/DDBJ whole genome shotgun (WGS) entry which is preliminary data.</text>
</comment>
<reference evidence="2 3" key="1">
    <citation type="submission" date="2013-02" db="EMBL/GenBank/DDBJ databases">
        <title>Whole genome shotgun sequence of Gordonia malaquae NBRC 108250.</title>
        <authorList>
            <person name="Yoshida I."/>
            <person name="Hosoyama A."/>
            <person name="Tsuchikane K."/>
            <person name="Ando Y."/>
            <person name="Baba S."/>
            <person name="Ohji S."/>
            <person name="Hamada M."/>
            <person name="Tamura T."/>
            <person name="Yamazoe A."/>
            <person name="Yamazaki S."/>
            <person name="Fujita N."/>
        </authorList>
    </citation>
    <scope>NUCLEOTIDE SEQUENCE [LARGE SCALE GENOMIC DNA]</scope>
    <source>
        <strain evidence="2 3">NBRC 108250</strain>
    </source>
</reference>
<dbReference type="RefSeq" id="WP_008378353.1">
    <property type="nucleotide sequence ID" value="NZ_BAOP01000012.1"/>
</dbReference>
<accession>M3VB76</accession>
<proteinExistence type="predicted"/>
<keyword evidence="3" id="KW-1185">Reference proteome</keyword>
<dbReference type="Proteomes" id="UP000035009">
    <property type="component" value="Unassembled WGS sequence"/>
</dbReference>
<evidence type="ECO:0000313" key="2">
    <source>
        <dbReference type="EMBL" id="GAC79778.1"/>
    </source>
</evidence>
<evidence type="ECO:0000313" key="3">
    <source>
        <dbReference type="Proteomes" id="UP000035009"/>
    </source>
</evidence>
<protein>
    <recommendedName>
        <fullName evidence="4">Lipoprotein</fullName>
    </recommendedName>
</protein>